<organism evidence="1 2">
    <name type="scientific">Candidatus Nanosynbacter featherlites</name>
    <dbReference type="NCBI Taxonomy" id="2572088"/>
    <lineage>
        <taxon>Bacteria</taxon>
        <taxon>Candidatus Saccharimonadota</taxon>
        <taxon>Candidatus Saccharimonadia</taxon>
        <taxon>Candidatus Nanosynbacterales</taxon>
        <taxon>Candidatus Nanosynbacteraceae</taxon>
        <taxon>Candidatus Nanosynbacter</taxon>
    </lineage>
</organism>
<dbReference type="Gene3D" id="3.40.50.1820">
    <property type="entry name" value="alpha/beta hydrolase"/>
    <property type="match status" value="1"/>
</dbReference>
<dbReference type="OrthoDB" id="9765445at2"/>
<dbReference type="RefSeq" id="WP_138078519.1">
    <property type="nucleotide sequence ID" value="NZ_CP040004.1"/>
</dbReference>
<evidence type="ECO:0008006" key="3">
    <source>
        <dbReference type="Google" id="ProtNLM"/>
    </source>
</evidence>
<gene>
    <name evidence="1" type="ORF">FBF37_00735</name>
</gene>
<protein>
    <recommendedName>
        <fullName evidence="3">Alpha/beta hydrolase</fullName>
    </recommendedName>
</protein>
<dbReference type="KEGG" id="nft:FBF37_00735"/>
<evidence type="ECO:0000313" key="2">
    <source>
        <dbReference type="Proteomes" id="UP000310639"/>
    </source>
</evidence>
<proteinExistence type="predicted"/>
<dbReference type="AlphaFoldDB" id="A0A4P9A2J7"/>
<name>A0A4P9A2J7_9BACT</name>
<dbReference type="SUPFAM" id="SSF53474">
    <property type="entry name" value="alpha/beta-Hydrolases"/>
    <property type="match status" value="1"/>
</dbReference>
<evidence type="ECO:0000313" key="1">
    <source>
        <dbReference type="EMBL" id="QCT41998.1"/>
    </source>
</evidence>
<dbReference type="InterPro" id="IPR029058">
    <property type="entry name" value="AB_hydrolase_fold"/>
</dbReference>
<dbReference type="Proteomes" id="UP000310639">
    <property type="component" value="Chromosome"/>
</dbReference>
<sequence>MNEKCNTTIDYDFDDGLRLERVSHIVPAAEGTENKLSHDGKIIQISPERIKELEVNPWLDINKDQKEKVIEQLKGPRYIRGLGGIGIEVAIIGDPNAEELQAVYYGWGGAFRHPNAQREAVNMVYANPNVAYMVMNGPGIGNSGMLPKSVQKEIRQTGSYVPAGEYYAKVLEHVAQDYDKVNVSGHSLGARVATGVVANIVPGAVSELRLHDPTGTRDMSLGGIAVGFFGKEGAENSKYVKESASPTAKEAGLTQLAVEAPRLRDIEYAKGVQFSPEALGRPFEAPENGWIQQFLVDPSGLTRNAFENDFRVAAPNVRDSIHVLVPELSHLNKWEDIQRIFERVHSIPDIPEISQWNILGHTHANMNQPASLAAIYSVDLE</sequence>
<dbReference type="EMBL" id="CP040004">
    <property type="protein sequence ID" value="QCT41998.1"/>
    <property type="molecule type" value="Genomic_DNA"/>
</dbReference>
<reference evidence="1 2" key="1">
    <citation type="submission" date="2019-04" db="EMBL/GenBank/DDBJ databases">
        <title>Saccharibacteria TM7 genomes.</title>
        <authorList>
            <person name="Bor B."/>
            <person name="He X."/>
            <person name="Chen T."/>
            <person name="Dewhirst F.E."/>
        </authorList>
    </citation>
    <scope>NUCLEOTIDE SEQUENCE [LARGE SCALE GENOMIC DNA]</scope>
    <source>
        <strain evidence="1 2">BB001</strain>
    </source>
</reference>
<accession>A0A4P9A2J7</accession>
<keyword evidence="2" id="KW-1185">Reference proteome</keyword>